<accession>A0A2Y9C9S2</accession>
<comment type="caution">
    <text evidence="1">The sequence shown here is derived from an EMBL/GenBank/DDBJ whole genome shotgun (WGS) entry which is preliminary data.</text>
</comment>
<evidence type="ECO:0000313" key="1">
    <source>
        <dbReference type="EMBL" id="PWJ30697.1"/>
    </source>
</evidence>
<dbReference type="RefSeq" id="WP_109730338.1">
    <property type="nucleotide sequence ID" value="NZ_BAAACK010000004.1"/>
</dbReference>
<sequence>MNELQKRFFEHLANIQESCVEICMIQHKCDDKTTKSMLYDVTYEAITQIMVMIDGYSTFSENKHDIVNTVTGEHLKENPSIELHDQTEEFLKYE</sequence>
<dbReference type="AlphaFoldDB" id="A0A2Y9C9S2"/>
<organism evidence="1 2">
    <name type="scientific">Faecalicatena orotica</name>
    <dbReference type="NCBI Taxonomy" id="1544"/>
    <lineage>
        <taxon>Bacteria</taxon>
        <taxon>Bacillati</taxon>
        <taxon>Bacillota</taxon>
        <taxon>Clostridia</taxon>
        <taxon>Lachnospirales</taxon>
        <taxon>Lachnospiraceae</taxon>
        <taxon>Faecalicatena</taxon>
    </lineage>
</organism>
<proteinExistence type="predicted"/>
<protein>
    <submittedName>
        <fullName evidence="1">Uncharacterized protein</fullName>
    </submittedName>
</protein>
<dbReference type="Proteomes" id="UP000245845">
    <property type="component" value="Unassembled WGS sequence"/>
</dbReference>
<dbReference type="OrthoDB" id="1957675at2"/>
<keyword evidence="2" id="KW-1185">Reference proteome</keyword>
<name>A0A2Y9C9S2_9FIRM</name>
<reference evidence="1 2" key="1">
    <citation type="submission" date="2018-05" db="EMBL/GenBank/DDBJ databases">
        <title>The Hungate 1000. A catalogue of reference genomes from the rumen microbiome.</title>
        <authorList>
            <person name="Kelly W."/>
        </authorList>
    </citation>
    <scope>NUCLEOTIDE SEQUENCE [LARGE SCALE GENOMIC DNA]</scope>
    <source>
        <strain evidence="1 2">NLAE-zl-C242</strain>
    </source>
</reference>
<gene>
    <name evidence="1" type="ORF">A8806_103101</name>
</gene>
<dbReference type="EMBL" id="QGDL01000003">
    <property type="protein sequence ID" value="PWJ30697.1"/>
    <property type="molecule type" value="Genomic_DNA"/>
</dbReference>
<evidence type="ECO:0000313" key="2">
    <source>
        <dbReference type="Proteomes" id="UP000245845"/>
    </source>
</evidence>